<reference evidence="1 2" key="1">
    <citation type="submission" date="2019-03" db="EMBL/GenBank/DDBJ databases">
        <title>The genome sequence of a newly discovered highly antifungal drug resistant Aspergillus species, Aspergillus tanneri NIH 1004.</title>
        <authorList>
            <person name="Mounaud S."/>
            <person name="Singh I."/>
            <person name="Joardar V."/>
            <person name="Pakala S."/>
            <person name="Pakala S."/>
            <person name="Venepally P."/>
            <person name="Hoover J."/>
            <person name="Nierman W."/>
            <person name="Chung J."/>
            <person name="Losada L."/>
        </authorList>
    </citation>
    <scope>NUCLEOTIDE SEQUENCE [LARGE SCALE GENOMIC DNA]</scope>
    <source>
        <strain evidence="1 2">NIH1004</strain>
    </source>
</reference>
<protein>
    <submittedName>
        <fullName evidence="1">Uncharacterized protein</fullName>
    </submittedName>
</protein>
<keyword evidence="2" id="KW-1185">Reference proteome</keyword>
<organism evidence="1 2">
    <name type="scientific">Aspergillus tanneri</name>
    <dbReference type="NCBI Taxonomy" id="1220188"/>
    <lineage>
        <taxon>Eukaryota</taxon>
        <taxon>Fungi</taxon>
        <taxon>Dikarya</taxon>
        <taxon>Ascomycota</taxon>
        <taxon>Pezizomycotina</taxon>
        <taxon>Eurotiomycetes</taxon>
        <taxon>Eurotiomycetidae</taxon>
        <taxon>Eurotiales</taxon>
        <taxon>Aspergillaceae</taxon>
        <taxon>Aspergillus</taxon>
        <taxon>Aspergillus subgen. Circumdati</taxon>
    </lineage>
</organism>
<dbReference type="Proteomes" id="UP000308092">
    <property type="component" value="Unassembled WGS sequence"/>
</dbReference>
<evidence type="ECO:0000313" key="2">
    <source>
        <dbReference type="Proteomes" id="UP000308092"/>
    </source>
</evidence>
<comment type="caution">
    <text evidence="1">The sequence shown here is derived from an EMBL/GenBank/DDBJ whole genome shotgun (WGS) entry which is preliminary data.</text>
</comment>
<dbReference type="VEuPathDB" id="FungiDB:EYZ11_004493"/>
<gene>
    <name evidence="1" type="ORF">EYZ11_004493</name>
</gene>
<dbReference type="EMBL" id="SOSA01000131">
    <property type="protein sequence ID" value="THC96033.1"/>
    <property type="molecule type" value="Genomic_DNA"/>
</dbReference>
<proteinExistence type="predicted"/>
<accession>A0A4S3JKQ0</accession>
<sequence length="15" mass="1704">MRALNEGIKESSKIK</sequence>
<evidence type="ECO:0000313" key="1">
    <source>
        <dbReference type="EMBL" id="THC96033.1"/>
    </source>
</evidence>
<name>A0A4S3JKQ0_9EURO</name>